<dbReference type="PROSITE" id="PS00143">
    <property type="entry name" value="INSULINASE"/>
    <property type="match status" value="1"/>
</dbReference>
<comment type="similarity">
    <text evidence="2 8">Belongs to the peptidase M16 family.</text>
</comment>
<dbReference type="EMBL" id="PVNL01000111">
    <property type="protein sequence ID" value="PRQ02729.1"/>
    <property type="molecule type" value="Genomic_DNA"/>
</dbReference>
<evidence type="ECO:0000256" key="3">
    <source>
        <dbReference type="ARBA" id="ARBA00022670"/>
    </source>
</evidence>
<keyword evidence="5 11" id="KW-0378">Hydrolase</keyword>
<evidence type="ECO:0000313" key="12">
    <source>
        <dbReference type="Proteomes" id="UP000238823"/>
    </source>
</evidence>
<name>A0A2S9YC98_9BACT</name>
<evidence type="ECO:0000313" key="11">
    <source>
        <dbReference type="EMBL" id="PRQ02729.1"/>
    </source>
</evidence>
<evidence type="ECO:0000256" key="2">
    <source>
        <dbReference type="ARBA" id="ARBA00007261"/>
    </source>
</evidence>
<evidence type="ECO:0000256" key="1">
    <source>
        <dbReference type="ARBA" id="ARBA00001947"/>
    </source>
</evidence>
<keyword evidence="6" id="KW-0862">Zinc</keyword>
<dbReference type="PANTHER" id="PTHR43690">
    <property type="entry name" value="NARDILYSIN"/>
    <property type="match status" value="1"/>
</dbReference>
<reference evidence="11 12" key="1">
    <citation type="submission" date="2018-03" db="EMBL/GenBank/DDBJ databases">
        <title>Draft Genome Sequences of the Obligatory Marine Myxobacteria Enhygromyxa salina SWB007.</title>
        <authorList>
            <person name="Poehlein A."/>
            <person name="Moghaddam J.A."/>
            <person name="Harms H."/>
            <person name="Alanjari M."/>
            <person name="Koenig G.M."/>
            <person name="Daniel R."/>
            <person name="Schaeberle T.F."/>
        </authorList>
    </citation>
    <scope>NUCLEOTIDE SEQUENCE [LARGE SCALE GENOMIC DNA]</scope>
    <source>
        <strain evidence="11 12">SWB007</strain>
    </source>
</reference>
<evidence type="ECO:0000256" key="7">
    <source>
        <dbReference type="ARBA" id="ARBA00023049"/>
    </source>
</evidence>
<dbReference type="Pfam" id="PF05193">
    <property type="entry name" value="Peptidase_M16_C"/>
    <property type="match status" value="2"/>
</dbReference>
<dbReference type="PROSITE" id="PS51257">
    <property type="entry name" value="PROKAR_LIPOPROTEIN"/>
    <property type="match status" value="1"/>
</dbReference>
<protein>
    <submittedName>
        <fullName evidence="11">Protease 3</fullName>
        <ecNumber evidence="11">3.4.24.55</ecNumber>
    </submittedName>
</protein>
<keyword evidence="4" id="KW-0479">Metal-binding</keyword>
<dbReference type="GO" id="GO:0004222">
    <property type="term" value="F:metalloendopeptidase activity"/>
    <property type="evidence" value="ECO:0007669"/>
    <property type="project" value="UniProtKB-EC"/>
</dbReference>
<dbReference type="InterPro" id="IPR001431">
    <property type="entry name" value="Pept_M16_Zn_BS"/>
</dbReference>
<dbReference type="InterPro" id="IPR007863">
    <property type="entry name" value="Peptidase_M16_C"/>
</dbReference>
<dbReference type="GO" id="GO:0046872">
    <property type="term" value="F:metal ion binding"/>
    <property type="evidence" value="ECO:0007669"/>
    <property type="project" value="UniProtKB-KW"/>
</dbReference>
<evidence type="ECO:0000259" key="9">
    <source>
        <dbReference type="Pfam" id="PF00675"/>
    </source>
</evidence>
<evidence type="ECO:0000256" key="4">
    <source>
        <dbReference type="ARBA" id="ARBA00022723"/>
    </source>
</evidence>
<evidence type="ECO:0000259" key="10">
    <source>
        <dbReference type="Pfam" id="PF05193"/>
    </source>
</evidence>
<dbReference type="InterPro" id="IPR011249">
    <property type="entry name" value="Metalloenz_LuxS/M16"/>
</dbReference>
<comment type="caution">
    <text evidence="11">The sequence shown here is derived from an EMBL/GenBank/DDBJ whole genome shotgun (WGS) entry which is preliminary data.</text>
</comment>
<evidence type="ECO:0000256" key="5">
    <source>
        <dbReference type="ARBA" id="ARBA00022801"/>
    </source>
</evidence>
<dbReference type="OrthoDB" id="9811314at2"/>
<dbReference type="Gene3D" id="3.30.830.10">
    <property type="entry name" value="Metalloenzyme, LuxS/M16 peptidase-like"/>
    <property type="match status" value="4"/>
</dbReference>
<dbReference type="GO" id="GO:0006508">
    <property type="term" value="P:proteolysis"/>
    <property type="evidence" value="ECO:0007669"/>
    <property type="project" value="UniProtKB-KW"/>
</dbReference>
<feature type="domain" description="Peptidase M16 C-terminal" evidence="10">
    <location>
        <begin position="288"/>
        <end position="457"/>
    </location>
</feature>
<dbReference type="SUPFAM" id="SSF63411">
    <property type="entry name" value="LuxS/MPP-like metallohydrolase"/>
    <property type="match status" value="4"/>
</dbReference>
<comment type="cofactor">
    <cofactor evidence="1">
        <name>Zn(2+)</name>
        <dbReference type="ChEBI" id="CHEBI:29105"/>
    </cofactor>
</comment>
<gene>
    <name evidence="11" type="primary">ptrA_3</name>
    <name evidence="11" type="ORF">ENSA7_55580</name>
</gene>
<dbReference type="Pfam" id="PF00675">
    <property type="entry name" value="Peptidase_M16"/>
    <property type="match status" value="1"/>
</dbReference>
<proteinExistence type="inferred from homology"/>
<dbReference type="AlphaFoldDB" id="A0A2S9YC98"/>
<organism evidence="11 12">
    <name type="scientific">Enhygromyxa salina</name>
    <dbReference type="NCBI Taxonomy" id="215803"/>
    <lineage>
        <taxon>Bacteria</taxon>
        <taxon>Pseudomonadati</taxon>
        <taxon>Myxococcota</taxon>
        <taxon>Polyangia</taxon>
        <taxon>Nannocystales</taxon>
        <taxon>Nannocystaceae</taxon>
        <taxon>Enhygromyxa</taxon>
    </lineage>
</organism>
<evidence type="ECO:0000256" key="6">
    <source>
        <dbReference type="ARBA" id="ARBA00022833"/>
    </source>
</evidence>
<evidence type="ECO:0000256" key="8">
    <source>
        <dbReference type="RuleBase" id="RU004447"/>
    </source>
</evidence>
<dbReference type="InterPro" id="IPR011765">
    <property type="entry name" value="Pept_M16_N"/>
</dbReference>
<feature type="domain" description="Peptidase M16 C-terminal" evidence="10">
    <location>
        <begin position="786"/>
        <end position="894"/>
    </location>
</feature>
<sequence length="999" mass="110712">MSLRMNRAILSRHLLRTVALSGLLLACRTPDTTSPIDDTATPPVEELTAAQILAASELPPLVETPLADDEMAVTVHRLSNGMTVYISTDRQKPRFSAWIAVRTGSRNDPASSTGLAHYLEHMLFKGTDDYGTLDLEAEQVHLDAIEQLYTELRGADEARRAEIFTEIDQHTQATAAYAIPNELDRMYAALGIEGVNAFTSNEVTAYIGDVPSNRLDAWAKIEGERFSDPVFRLFYPELEAVYEEKNLSIDRPESRIWDTLLLTLFPQHPYGTQPTIGVVEHLKNPAYSDMVQYFEDWYAPNNMAVILAGDIDAATALPVLEASLGQIPPRSIGTKAPADLPPLATRVAHDVIAEGEQSVTMAWRTVEVTHADEPALVVADWLMDNSSSGLLNLELELTQKVQDAGSWASHLNEAGYFGVRATLQQGQTHAEVEQLLTGVIAKLQAGEFAQADIDAIKLHEDMHDKRTLESNRGRVGRMMESYIERRSWADVIARNQRLRAVTREDVIRVANQYLGAEYVVINRKSGKQDLPNIQKPSITPIDIDATRESQFSADIKAMPASQLEPEWLVEGEHYEHLTLPAGPLVAARNSRNDLFSVKYRFDRGHRKAQMLCVALDLLERSGAGNTSAEELQKQLFALGTSVSFGCGSEYTNVDIDGIDKNLEQSVKLVESWIRDPKFDDETLAGLRTNLISERKDELDDSDSLAQMLSAYASYGDRSAYLRQPSNAAINKVTAKQLRKQLTSFPDFTHTTLYYGPRTPAEAAKVVGMGRKHKPAGAREKRQFRPGGEGTTIYFLHKDVAKSAVSVAIPQGVLPRDQVPVSEYFGRYLGGGMSSLIFQEIREARGLAYYAYAYVARGSIPADECALVGGMGTQADKTVDALTTYLELLRERPIDGNRLGQTLESLEADYRSSRIDPRWIVLWVDSWDREGEKQDPRPWEWEQIQALGVEQVQTFASGVADRPAIISIVGDRSRVDLAALAKLGTVVEVEPGQLTSYGAF</sequence>
<dbReference type="InterPro" id="IPR050626">
    <property type="entry name" value="Peptidase_M16"/>
</dbReference>
<keyword evidence="3 11" id="KW-0645">Protease</keyword>
<accession>A0A2S9YC98</accession>
<dbReference type="Proteomes" id="UP000238823">
    <property type="component" value="Unassembled WGS sequence"/>
</dbReference>
<feature type="domain" description="Peptidase M16 N-terminal" evidence="9">
    <location>
        <begin position="85"/>
        <end position="137"/>
    </location>
</feature>
<dbReference type="PANTHER" id="PTHR43690:SF17">
    <property type="entry name" value="PROTEIN YHJJ"/>
    <property type="match status" value="1"/>
</dbReference>
<keyword evidence="7" id="KW-0482">Metalloprotease</keyword>
<dbReference type="EC" id="3.4.24.55" evidence="11"/>